<evidence type="ECO:0008006" key="5">
    <source>
        <dbReference type="Google" id="ProtNLM"/>
    </source>
</evidence>
<feature type="transmembrane region" description="Helical" evidence="2">
    <location>
        <begin position="249"/>
        <end position="270"/>
    </location>
</feature>
<feature type="region of interest" description="Disordered" evidence="1">
    <location>
        <begin position="182"/>
        <end position="219"/>
    </location>
</feature>
<gene>
    <name evidence="4" type="ORF">F7P80_12715</name>
</gene>
<comment type="caution">
    <text evidence="4">The sequence shown here is derived from an EMBL/GenBank/DDBJ whole genome shotgun (WGS) entry which is preliminary data.</text>
</comment>
<evidence type="ECO:0000256" key="1">
    <source>
        <dbReference type="SAM" id="MobiDB-lite"/>
    </source>
</evidence>
<keyword evidence="3" id="KW-0732">Signal</keyword>
<feature type="chain" id="PRO_5025634665" description="Transglycosylase SLT domain-containing protein" evidence="3">
    <location>
        <begin position="21"/>
        <end position="300"/>
    </location>
</feature>
<dbReference type="AlphaFoldDB" id="A0A6A1R0L5"/>
<feature type="signal peptide" evidence="3">
    <location>
        <begin position="1"/>
        <end position="20"/>
    </location>
</feature>
<evidence type="ECO:0000313" key="4">
    <source>
        <dbReference type="EMBL" id="KAB0585781.1"/>
    </source>
</evidence>
<dbReference type="EMBL" id="VZOT01000010">
    <property type="protein sequence ID" value="KAB0585781.1"/>
    <property type="molecule type" value="Genomic_DNA"/>
</dbReference>
<accession>A0A6A1R0L5</accession>
<organism evidence="4">
    <name type="scientific">Comamonas kerstersii</name>
    <dbReference type="NCBI Taxonomy" id="225992"/>
    <lineage>
        <taxon>Bacteria</taxon>
        <taxon>Pseudomonadati</taxon>
        <taxon>Pseudomonadota</taxon>
        <taxon>Betaproteobacteria</taxon>
        <taxon>Burkholderiales</taxon>
        <taxon>Comamonadaceae</taxon>
        <taxon>Comamonas</taxon>
    </lineage>
</organism>
<reference evidence="4" key="1">
    <citation type="submission" date="2019-09" db="EMBL/GenBank/DDBJ databases">
        <title>Draft genome sequences of 48 bacterial type strains from the CCUG.</title>
        <authorList>
            <person name="Tunovic T."/>
            <person name="Pineiro-Iglesias B."/>
            <person name="Unosson C."/>
            <person name="Inganas E."/>
            <person name="Ohlen M."/>
            <person name="Cardew S."/>
            <person name="Jensie-Markopoulos S."/>
            <person name="Salva-Serra F."/>
            <person name="Jaen-Luchoro D."/>
            <person name="Karlsson R."/>
            <person name="Svensson-Stadler L."/>
            <person name="Chun J."/>
            <person name="Moore E."/>
        </authorList>
    </citation>
    <scope>NUCLEOTIDE SEQUENCE</scope>
    <source>
        <strain evidence="4">CCUG 15333</strain>
    </source>
</reference>
<keyword evidence="2" id="KW-0472">Membrane</keyword>
<feature type="compositionally biased region" description="Gly residues" evidence="1">
    <location>
        <begin position="182"/>
        <end position="206"/>
    </location>
</feature>
<keyword evidence="2" id="KW-1133">Transmembrane helix</keyword>
<keyword evidence="2" id="KW-0812">Transmembrane</keyword>
<protein>
    <recommendedName>
        <fullName evidence="5">Transglycosylase SLT domain-containing protein</fullName>
    </recommendedName>
</protein>
<evidence type="ECO:0000256" key="2">
    <source>
        <dbReference type="SAM" id="Phobius"/>
    </source>
</evidence>
<proteinExistence type="predicted"/>
<evidence type="ECO:0000256" key="3">
    <source>
        <dbReference type="SAM" id="SignalP"/>
    </source>
</evidence>
<sequence>MTKSKRLIALLWLIPVLVMAAVVTSAQIQQAIQNSPYASAWLKANAQAVANLAIRVESGGNTTAYNGSCCYGVLQMNRANIDKYAGVTPSQYQQWSLQQQIDAWSQLTVDALKAGSVRQLIDMGTFDGRTVDGNMVLACVQLGIGNCQKMLNSGSCTGFADRNGTTICSMADKMAGVPAGGSGVGTGGTGTGGNGQAGASPGGSTPGSGWQPSESCPGGCLPTSSSMRQTFAQGSGVEMSALKDQSNRLGAAAVFLIMAASFAAIWSSYSDGRITTAQLKKYVIHGGITLSIVLGVMRML</sequence>
<feature type="transmembrane region" description="Helical" evidence="2">
    <location>
        <begin position="282"/>
        <end position="299"/>
    </location>
</feature>
<dbReference type="RefSeq" id="WP_151045203.1">
    <property type="nucleotide sequence ID" value="NZ_VZOT01000010.1"/>
</dbReference>
<name>A0A6A1R0L5_9BURK</name>